<proteinExistence type="predicted"/>
<dbReference type="AlphaFoldDB" id="A0A7Y7IZI3"/>
<evidence type="ECO:0000313" key="2">
    <source>
        <dbReference type="Proteomes" id="UP000534870"/>
    </source>
</evidence>
<organism evidence="1 2">
    <name type="scientific">Nguyenibacter vanlangensis</name>
    <dbReference type="NCBI Taxonomy" id="1216886"/>
    <lineage>
        <taxon>Bacteria</taxon>
        <taxon>Pseudomonadati</taxon>
        <taxon>Pseudomonadota</taxon>
        <taxon>Alphaproteobacteria</taxon>
        <taxon>Acetobacterales</taxon>
        <taxon>Acetobacteraceae</taxon>
        <taxon>Nguyenibacter</taxon>
    </lineage>
</organism>
<dbReference type="EMBL" id="JABXXP010000820">
    <property type="protein sequence ID" value="NVN13263.1"/>
    <property type="molecule type" value="Genomic_DNA"/>
</dbReference>
<evidence type="ECO:0000313" key="1">
    <source>
        <dbReference type="EMBL" id="NVN13263.1"/>
    </source>
</evidence>
<name>A0A7Y7IZI3_9PROT</name>
<protein>
    <submittedName>
        <fullName evidence="1">Uncharacterized protein</fullName>
    </submittedName>
</protein>
<sequence length="46" mass="5002">MPVAVSCAMAQTRRWAEQVRLPVQAVFETPLFTRAGNGWVAAAESP</sequence>
<gene>
    <name evidence="1" type="ORF">HUK84_19345</name>
</gene>
<accession>A0A7Y7IZI3</accession>
<dbReference type="Proteomes" id="UP000534870">
    <property type="component" value="Unassembled WGS sequence"/>
</dbReference>
<reference evidence="1 2" key="1">
    <citation type="submission" date="2020-06" db="EMBL/GenBank/DDBJ databases">
        <title>Description of novel acetic acid bacteria.</title>
        <authorList>
            <person name="Sombolestani A."/>
        </authorList>
    </citation>
    <scope>NUCLEOTIDE SEQUENCE [LARGE SCALE GENOMIC DNA]</scope>
    <source>
        <strain evidence="1 2">LMG 31431</strain>
    </source>
</reference>
<comment type="caution">
    <text evidence="1">The sequence shown here is derived from an EMBL/GenBank/DDBJ whole genome shotgun (WGS) entry which is preliminary data.</text>
</comment>